<dbReference type="OrthoDB" id="3067012at2759"/>
<gene>
    <name evidence="2" type="ORF">CVT24_002975</name>
</gene>
<accession>A0A409VU59</accession>
<dbReference type="EMBL" id="NHTK01005975">
    <property type="protein sequence ID" value="PPQ69763.1"/>
    <property type="molecule type" value="Genomic_DNA"/>
</dbReference>
<dbReference type="SUPFAM" id="SSF52047">
    <property type="entry name" value="RNI-like"/>
    <property type="match status" value="1"/>
</dbReference>
<reference evidence="2 3" key="1">
    <citation type="journal article" date="2018" name="Evol. Lett.">
        <title>Horizontal gene cluster transfer increased hallucinogenic mushroom diversity.</title>
        <authorList>
            <person name="Reynolds H.T."/>
            <person name="Vijayakumar V."/>
            <person name="Gluck-Thaler E."/>
            <person name="Korotkin H.B."/>
            <person name="Matheny P.B."/>
            <person name="Slot J.C."/>
        </authorList>
    </citation>
    <scope>NUCLEOTIDE SEQUENCE [LARGE SCALE GENOMIC DNA]</scope>
    <source>
        <strain evidence="2 3">2629</strain>
    </source>
</reference>
<dbReference type="Proteomes" id="UP000284842">
    <property type="component" value="Unassembled WGS sequence"/>
</dbReference>
<feature type="region of interest" description="Disordered" evidence="1">
    <location>
        <begin position="961"/>
        <end position="982"/>
    </location>
</feature>
<evidence type="ECO:0000256" key="1">
    <source>
        <dbReference type="SAM" id="MobiDB-lite"/>
    </source>
</evidence>
<sequence length="1003" mass="113904">MHPIFQCPSIIQQIVSDIELTQHDVLQVALTCRFFQGHALDIIWENLETGILPLFQVLPNLGCREEQHSGEDSYSNRVKERTTTTYFLKDTVTPSDVEKLKSYGRRVRSISCLERKMTDLIDASTYVAVISALEGQLLFPNLRHLDWNLYSSESSAVFFLFHSPHLTRVEFNCSNVQTINPSWIQDTSMFIHRLVRQNVQLFDLRIDIPCSQAMADLVMSAFPSIVNLALDLDSSTIIGHRHLVSMPNIGLLKECHLEGESLQFAFGEDTPRLAFPSLDWLSFTGKIDQAIMFLSSSTFPVLACLSHTFWVPPTHTDYNLDWMAFFNALKQATTSTLTDISLQPWKQTRVQRARGYHSFIDQYSGVDFDTVFPCLSQFDLHDLNFRFPFFTRITMDNLKAITAQWPRLVTLSLHTASREKLGLPALAVIADNLPRLRNLSLDIDPKKSWGRSKYLSFVFLEENKKECCALALTCRDFRNPAQDVLWRCVDCGIFPLLRLLPTFTVRERYSTDHDKGNWFLNGAISPSALEHLALFANRVRELTFAKRKRKSFVEAPVYTVVVQALQGKPLFPNLQRLSIVLNKNDCPSFLQLLHSPRLKELDLNDLREQNPMGSDIPIYLQVQSNYQTCLAALAIKLPCTADMLNIATSAFSHLSVLQLCIGRGKAINFGHLVNMATLPGLRQLNLEMDYPADFNAIDKAATVCFKQLRHLSVCCIFADILGLLSHITCPILYSFAYSFPVESGRGRYPTREWATLFDAIRLTAPGLKEFYAAPSKQYGYDDFLRYYPGVPFSDIAESLLQLNLVALGFEFPFFNVFTLEDLKSIISTWPRITFLHIHGAPNTTPAVFDISVLELIAVELPHLRDLSIDLDVSTLRAIRAIPQSYTHPLLKLSVQLVKWADTFGNCGKFVSYVDALFPRLASLAEFDHQGSRSYREKRVAASMNVFLRHLQTVRFYERERQGVQNSNAHSPSPEQIDGDGSGYPVRLMPNKLDAGKRIIRASY</sequence>
<dbReference type="Gene3D" id="3.80.10.10">
    <property type="entry name" value="Ribonuclease Inhibitor"/>
    <property type="match status" value="1"/>
</dbReference>
<dbReference type="AlphaFoldDB" id="A0A409VU59"/>
<evidence type="ECO:0000313" key="2">
    <source>
        <dbReference type="EMBL" id="PPQ69763.1"/>
    </source>
</evidence>
<comment type="caution">
    <text evidence="2">The sequence shown here is derived from an EMBL/GenBank/DDBJ whole genome shotgun (WGS) entry which is preliminary data.</text>
</comment>
<protein>
    <recommendedName>
        <fullName evidence="4">F-box domain-containing protein</fullName>
    </recommendedName>
</protein>
<name>A0A409VU59_9AGAR</name>
<evidence type="ECO:0000313" key="3">
    <source>
        <dbReference type="Proteomes" id="UP000284842"/>
    </source>
</evidence>
<dbReference type="InParanoid" id="A0A409VU59"/>
<keyword evidence="3" id="KW-1185">Reference proteome</keyword>
<evidence type="ECO:0008006" key="4">
    <source>
        <dbReference type="Google" id="ProtNLM"/>
    </source>
</evidence>
<organism evidence="2 3">
    <name type="scientific">Panaeolus cyanescens</name>
    <dbReference type="NCBI Taxonomy" id="181874"/>
    <lineage>
        <taxon>Eukaryota</taxon>
        <taxon>Fungi</taxon>
        <taxon>Dikarya</taxon>
        <taxon>Basidiomycota</taxon>
        <taxon>Agaricomycotina</taxon>
        <taxon>Agaricomycetes</taxon>
        <taxon>Agaricomycetidae</taxon>
        <taxon>Agaricales</taxon>
        <taxon>Agaricineae</taxon>
        <taxon>Galeropsidaceae</taxon>
        <taxon>Panaeolus</taxon>
    </lineage>
</organism>
<feature type="compositionally biased region" description="Polar residues" evidence="1">
    <location>
        <begin position="962"/>
        <end position="973"/>
    </location>
</feature>
<proteinExistence type="predicted"/>
<dbReference type="InterPro" id="IPR032675">
    <property type="entry name" value="LRR_dom_sf"/>
</dbReference>